<keyword evidence="2" id="KW-1185">Reference proteome</keyword>
<reference evidence="1 2" key="1">
    <citation type="submission" date="2024-05" db="EMBL/GenBank/DDBJ databases">
        <authorList>
            <person name="Yi C."/>
        </authorList>
    </citation>
    <scope>NUCLEOTIDE SEQUENCE [LARGE SCALE GENOMIC DNA]</scope>
    <source>
        <strain evidence="1 2">XS13</strain>
    </source>
</reference>
<dbReference type="RefSeq" id="WP_347918173.1">
    <property type="nucleotide sequence ID" value="NZ_JBDXMX010000001.1"/>
</dbReference>
<dbReference type="InterPro" id="IPR041492">
    <property type="entry name" value="HAD_2"/>
</dbReference>
<protein>
    <submittedName>
        <fullName evidence="1">HAD hydrolase-like protein</fullName>
    </submittedName>
</protein>
<dbReference type="SFLD" id="SFLDS00003">
    <property type="entry name" value="Haloacid_Dehalogenase"/>
    <property type="match status" value="1"/>
</dbReference>
<dbReference type="Proteomes" id="UP001484097">
    <property type="component" value="Unassembled WGS sequence"/>
</dbReference>
<dbReference type="Pfam" id="PF13419">
    <property type="entry name" value="HAD_2"/>
    <property type="match status" value="1"/>
</dbReference>
<dbReference type="InterPro" id="IPR036412">
    <property type="entry name" value="HAD-like_sf"/>
</dbReference>
<dbReference type="InterPro" id="IPR023214">
    <property type="entry name" value="HAD_sf"/>
</dbReference>
<dbReference type="Gene3D" id="3.40.50.1000">
    <property type="entry name" value="HAD superfamily/HAD-like"/>
    <property type="match status" value="1"/>
</dbReference>
<name>A0ABV0IDI5_9MICC</name>
<gene>
    <name evidence="1" type="ORF">ABDK96_00820</name>
</gene>
<organism evidence="1 2">
    <name type="scientific">Citricoccus nitrophenolicus</name>
    <dbReference type="NCBI Taxonomy" id="863575"/>
    <lineage>
        <taxon>Bacteria</taxon>
        <taxon>Bacillati</taxon>
        <taxon>Actinomycetota</taxon>
        <taxon>Actinomycetes</taxon>
        <taxon>Micrococcales</taxon>
        <taxon>Micrococcaceae</taxon>
        <taxon>Citricoccus</taxon>
    </lineage>
</organism>
<comment type="caution">
    <text evidence="1">The sequence shown here is derived from an EMBL/GenBank/DDBJ whole genome shotgun (WGS) entry which is preliminary data.</text>
</comment>
<dbReference type="InterPro" id="IPR050155">
    <property type="entry name" value="HAD-like_hydrolase_sf"/>
</dbReference>
<evidence type="ECO:0000313" key="1">
    <source>
        <dbReference type="EMBL" id="MEO9246226.1"/>
    </source>
</evidence>
<accession>A0ABV0IDI5</accession>
<dbReference type="SUPFAM" id="SSF56784">
    <property type="entry name" value="HAD-like"/>
    <property type="match status" value="1"/>
</dbReference>
<proteinExistence type="predicted"/>
<dbReference type="SFLD" id="SFLDG01129">
    <property type="entry name" value="C1.5:_HAD__Beta-PGM__Phosphata"/>
    <property type="match status" value="1"/>
</dbReference>
<sequence length="233" mass="24198">MSTAADAAILLDLDGTLVDPAGSITGGIAASLRLHGLPVPAPERLNALVGPPLREGLRSLEGVTEDNLPAVIRDYRAGYLSHGMAASTVYPGIRDALADLASEYPLVVATSKPQALARRLLRTQGLEDHFTAICGADDDETAPVPPHGTKVAAMAEALAAVGHPERAVMVGDRHFDLDGAAHHGIPAIGVLWGFGTRAELTGAGATALCEDPAGLPEMCRDLVRCGRRDRPAL</sequence>
<evidence type="ECO:0000313" key="2">
    <source>
        <dbReference type="Proteomes" id="UP001484097"/>
    </source>
</evidence>
<dbReference type="PANTHER" id="PTHR43434">
    <property type="entry name" value="PHOSPHOGLYCOLATE PHOSPHATASE"/>
    <property type="match status" value="1"/>
</dbReference>
<dbReference type="EMBL" id="JBDXMX010000001">
    <property type="protein sequence ID" value="MEO9246226.1"/>
    <property type="molecule type" value="Genomic_DNA"/>
</dbReference>
<dbReference type="InterPro" id="IPR023198">
    <property type="entry name" value="PGP-like_dom2"/>
</dbReference>
<dbReference type="Gene3D" id="1.10.150.240">
    <property type="entry name" value="Putative phosphatase, domain 2"/>
    <property type="match status" value="1"/>
</dbReference>
<dbReference type="PANTHER" id="PTHR43434:SF20">
    <property type="entry name" value="5'-NUCLEOTIDASE"/>
    <property type="match status" value="1"/>
</dbReference>